<protein>
    <submittedName>
        <fullName evidence="2">Uncharacterized protein LOC110766543</fullName>
    </submittedName>
</protein>
<dbReference type="SUPFAM" id="SSF53098">
    <property type="entry name" value="Ribonuclease H-like"/>
    <property type="match status" value="1"/>
</dbReference>
<dbReference type="InterPro" id="IPR012337">
    <property type="entry name" value="RNaseH-like_sf"/>
</dbReference>
<dbReference type="GeneID" id="110766543"/>
<dbReference type="PANTHER" id="PTHR11697">
    <property type="entry name" value="GENERAL TRANSCRIPTION FACTOR 2-RELATED ZINC FINGER PROTEIN"/>
    <property type="match status" value="1"/>
</dbReference>
<keyword evidence="1" id="KW-1185">Reference proteome</keyword>
<organism evidence="1 2">
    <name type="scientific">Prunus avium</name>
    <name type="common">Cherry</name>
    <name type="synonym">Cerasus avium</name>
    <dbReference type="NCBI Taxonomy" id="42229"/>
    <lineage>
        <taxon>Eukaryota</taxon>
        <taxon>Viridiplantae</taxon>
        <taxon>Streptophyta</taxon>
        <taxon>Embryophyta</taxon>
        <taxon>Tracheophyta</taxon>
        <taxon>Spermatophyta</taxon>
        <taxon>Magnoliopsida</taxon>
        <taxon>eudicotyledons</taxon>
        <taxon>Gunneridae</taxon>
        <taxon>Pentapetalae</taxon>
        <taxon>rosids</taxon>
        <taxon>fabids</taxon>
        <taxon>Rosales</taxon>
        <taxon>Rosaceae</taxon>
        <taxon>Amygdaloideae</taxon>
        <taxon>Amygdaleae</taxon>
        <taxon>Prunus</taxon>
    </lineage>
</organism>
<reference evidence="2" key="1">
    <citation type="submission" date="2025-08" db="UniProtKB">
        <authorList>
            <consortium name="RefSeq"/>
        </authorList>
    </citation>
    <scope>IDENTIFICATION</scope>
</reference>
<evidence type="ECO:0000313" key="1">
    <source>
        <dbReference type="Proteomes" id="UP000515124"/>
    </source>
</evidence>
<dbReference type="PANTHER" id="PTHR11697:SF230">
    <property type="entry name" value="ZINC FINGER, MYM DOMAIN CONTAINING 1"/>
    <property type="match status" value="1"/>
</dbReference>
<name>A0A6P5TEP1_PRUAV</name>
<evidence type="ECO:0000313" key="2">
    <source>
        <dbReference type="RefSeq" id="XP_021825572.1"/>
    </source>
</evidence>
<dbReference type="KEGG" id="pavi:110766543"/>
<proteinExistence type="predicted"/>
<sequence length="366" mass="42284">MFTNIVNFVSASAKCCNELNLIRKAELKELLDSGELETGRGLNQTRSLKRAGATRWGSHYSSITSLMTLFKETKLLLQEISDFGPNQQFRGDAESNYIAMMSFEFVFSLVLMDKIMGLTNFLCQVFQTKTQDIVSALNFVENTKMQFQDMRAHGWDDLFMNVVSFCELHGVDVPDMGSRYMTGTRRSCQQKDFITVEHYYRIDVFNDVIDCMLRELNDRFPEQTIELLILSSALDPRNSFKSFNIEHLCKLAEKFYPADFIPSDLKALEIELRYFQNDMHRLPCFKGITTLPQLCQQLVETTLVENYHLLYRLIRLVLTLPVSTATTKRAFSCMRIIKNSLWSTIADEFLADTLKESLLIVSIMQR</sequence>
<dbReference type="AlphaFoldDB" id="A0A6P5TEP1"/>
<gene>
    <name evidence="2" type="primary">LOC110766543</name>
</gene>
<dbReference type="InterPro" id="IPR055298">
    <property type="entry name" value="AtLOH3-like"/>
</dbReference>
<dbReference type="Proteomes" id="UP000515124">
    <property type="component" value="Unplaced"/>
</dbReference>
<dbReference type="RefSeq" id="XP_021825572.1">
    <property type="nucleotide sequence ID" value="XM_021969880.1"/>
</dbReference>
<accession>A0A6P5TEP1</accession>